<organism evidence="2 3">
    <name type="scientific">Asticcacaulis taihuensis</name>
    <dbReference type="NCBI Taxonomy" id="260084"/>
    <lineage>
        <taxon>Bacteria</taxon>
        <taxon>Pseudomonadati</taxon>
        <taxon>Pseudomonadota</taxon>
        <taxon>Alphaproteobacteria</taxon>
        <taxon>Caulobacterales</taxon>
        <taxon>Caulobacteraceae</taxon>
        <taxon>Asticcacaulis</taxon>
    </lineage>
</organism>
<name>A0A1G4Q431_9CAUL</name>
<keyword evidence="3" id="KW-1185">Reference proteome</keyword>
<feature type="transmembrane region" description="Helical" evidence="1">
    <location>
        <begin position="43"/>
        <end position="60"/>
    </location>
</feature>
<evidence type="ECO:0000256" key="1">
    <source>
        <dbReference type="SAM" id="Phobius"/>
    </source>
</evidence>
<sequence>MGGFASVMKLSAFTLLLFFIAVALVMASLIGHFRPVPHISEYAYWLMTAAFGVLTFGIIFKGRTQ</sequence>
<dbReference type="Proteomes" id="UP000199150">
    <property type="component" value="Unassembled WGS sequence"/>
</dbReference>
<proteinExistence type="predicted"/>
<keyword evidence="1" id="KW-0472">Membrane</keyword>
<dbReference type="EMBL" id="FMTS01000001">
    <property type="protein sequence ID" value="SCW39360.1"/>
    <property type="molecule type" value="Genomic_DNA"/>
</dbReference>
<keyword evidence="1" id="KW-0812">Transmembrane</keyword>
<dbReference type="AlphaFoldDB" id="A0A1G4Q431"/>
<evidence type="ECO:0000313" key="2">
    <source>
        <dbReference type="EMBL" id="SCW39360.1"/>
    </source>
</evidence>
<protein>
    <submittedName>
        <fullName evidence="2">Uncharacterized protein</fullName>
    </submittedName>
</protein>
<keyword evidence="1" id="KW-1133">Transmembrane helix</keyword>
<accession>A0A1G4Q431</accession>
<evidence type="ECO:0000313" key="3">
    <source>
        <dbReference type="Proteomes" id="UP000199150"/>
    </source>
</evidence>
<gene>
    <name evidence="2" type="ORF">SAMN02927928_0906</name>
</gene>
<reference evidence="3" key="1">
    <citation type="submission" date="2016-10" db="EMBL/GenBank/DDBJ databases">
        <authorList>
            <person name="Varghese N."/>
            <person name="Submissions S."/>
        </authorList>
    </citation>
    <scope>NUCLEOTIDE SEQUENCE [LARGE SCALE GENOMIC DNA]</scope>
    <source>
        <strain evidence="3">CGMCC 1.3431</strain>
    </source>
</reference>